<dbReference type="Proteomes" id="UP000053660">
    <property type="component" value="Unassembled WGS sequence"/>
</dbReference>
<name>A0A0B1S258_OESDE</name>
<reference evidence="1 2" key="1">
    <citation type="submission" date="2014-03" db="EMBL/GenBank/DDBJ databases">
        <title>Draft genome of the hookworm Oesophagostomum dentatum.</title>
        <authorList>
            <person name="Mitreva M."/>
        </authorList>
    </citation>
    <scope>NUCLEOTIDE SEQUENCE [LARGE SCALE GENOMIC DNA]</scope>
    <source>
        <strain evidence="1 2">OD-Hann</strain>
    </source>
</reference>
<dbReference type="SUPFAM" id="SSF48371">
    <property type="entry name" value="ARM repeat"/>
    <property type="match status" value="1"/>
</dbReference>
<feature type="non-terminal residue" evidence="1">
    <location>
        <position position="1"/>
    </location>
</feature>
<evidence type="ECO:0000313" key="1">
    <source>
        <dbReference type="EMBL" id="KHJ79014.1"/>
    </source>
</evidence>
<accession>A0A0B1S258</accession>
<evidence type="ECO:0000313" key="2">
    <source>
        <dbReference type="Proteomes" id="UP000053660"/>
    </source>
</evidence>
<gene>
    <name evidence="1" type="ORF">OESDEN_21350</name>
</gene>
<keyword evidence="2" id="KW-1185">Reference proteome</keyword>
<dbReference type="InterPro" id="IPR016024">
    <property type="entry name" value="ARM-type_fold"/>
</dbReference>
<dbReference type="OrthoDB" id="5869110at2759"/>
<protein>
    <submittedName>
        <fullName evidence="1">Uncharacterized protein</fullName>
    </submittedName>
</protein>
<dbReference type="EMBL" id="KN607498">
    <property type="protein sequence ID" value="KHJ79014.1"/>
    <property type="molecule type" value="Genomic_DNA"/>
</dbReference>
<proteinExistence type="predicted"/>
<dbReference type="AlphaFoldDB" id="A0A0B1S258"/>
<organism evidence="1 2">
    <name type="scientific">Oesophagostomum dentatum</name>
    <name type="common">Nodular worm</name>
    <dbReference type="NCBI Taxonomy" id="61180"/>
    <lineage>
        <taxon>Eukaryota</taxon>
        <taxon>Metazoa</taxon>
        <taxon>Ecdysozoa</taxon>
        <taxon>Nematoda</taxon>
        <taxon>Chromadorea</taxon>
        <taxon>Rhabditida</taxon>
        <taxon>Rhabditina</taxon>
        <taxon>Rhabditomorpha</taxon>
        <taxon>Strongyloidea</taxon>
        <taxon>Strongylidae</taxon>
        <taxon>Oesophagostomum</taxon>
    </lineage>
</organism>
<sequence>RISGSSDAKSCPTFPELYENLSKAGYDQRVFARFLIDLINLIKSHEYPKTAIAIIAEAVTRCRLKVFVEHGCTVIDELLTRQHSEQHFFFLAEYGYCWAMNHLTDKDAQCRTLALSRMLWSVCEKSKDLMKIFFETCRTTLADSSLDAKVHERVLKTLKLFSSKADCKMPADFVEFLFWHCIDAQEDENFLVRSAATILYGFIVRYITKSRAVPAFFVVSTRAKFWRDTMSRCSSLSELPQLQRILLLSFLTRLKLGHVDCYAETVLGEIQSLISSLIALLENTSDIRERRYCLEVLVRMSSAAAHEDVMGVLRERNPENDSFVLRADCDFLEYILKMDNKRPEMIEFRKVPDVLKESPYIELIESAQELDPEEALERIHDKFASVETHSAELSLQALAVALTRVAVTLRQTENPSKTIRSKFVSQCCAVLDHPLCSSRAASIMSRVPTCLGLTKDYLQKCYVVKILHQWGKEEMEESG</sequence>